<dbReference type="EMBL" id="FMZW01000061">
    <property type="protein sequence ID" value="SDF56676.1"/>
    <property type="molecule type" value="Genomic_DNA"/>
</dbReference>
<dbReference type="SUPFAM" id="SSF109604">
    <property type="entry name" value="HD-domain/PDEase-like"/>
    <property type="match status" value="1"/>
</dbReference>
<dbReference type="PANTHER" id="PTHR33594">
    <property type="entry name" value="SUPERFAMILY HYDROLASE, PUTATIVE (AFU_ORTHOLOGUE AFUA_1G03035)-RELATED"/>
    <property type="match status" value="1"/>
</dbReference>
<organism evidence="2 3">
    <name type="scientific">Bradyrhizobium brasilense</name>
    <dbReference type="NCBI Taxonomy" id="1419277"/>
    <lineage>
        <taxon>Bacteria</taxon>
        <taxon>Pseudomonadati</taxon>
        <taxon>Pseudomonadota</taxon>
        <taxon>Alphaproteobacteria</taxon>
        <taxon>Hyphomicrobiales</taxon>
        <taxon>Nitrobacteraceae</taxon>
        <taxon>Bradyrhizobium</taxon>
    </lineage>
</organism>
<evidence type="ECO:0000313" key="3">
    <source>
        <dbReference type="Proteomes" id="UP000199245"/>
    </source>
</evidence>
<dbReference type="Proteomes" id="UP000199245">
    <property type="component" value="Unassembled WGS sequence"/>
</dbReference>
<dbReference type="RefSeq" id="WP_176937230.1">
    <property type="nucleotide sequence ID" value="NZ_FMZW01000061.1"/>
</dbReference>
<dbReference type="AlphaFoldDB" id="A0A1G7M4Y1"/>
<dbReference type="PROSITE" id="PS51831">
    <property type="entry name" value="HD"/>
    <property type="match status" value="1"/>
</dbReference>
<dbReference type="PANTHER" id="PTHR33594:SF1">
    <property type="entry name" value="HD_PDEASE DOMAIN-CONTAINING PROTEIN"/>
    <property type="match status" value="1"/>
</dbReference>
<dbReference type="InterPro" id="IPR006674">
    <property type="entry name" value="HD_domain"/>
</dbReference>
<sequence>MPRNTIASAFAPLEQLASQLSPHIPREDDASHDISHTLRVWKNARTIQAIEGGDLTILVPSILLHDCAAVEKESPFRFQASRHAADKASKLLREQGFSASAIEAVAHAIEAHSFSANVPPRTLEAKIVQDADRLDAIGMIGVARCFHLAGRLRRSLYDVGDPRARNRPHDDKKFAVDHFDTKLLKLASGFQTAAGRSLARPRHERLVRYLDELFEEI</sequence>
<evidence type="ECO:0000313" key="2">
    <source>
        <dbReference type="EMBL" id="SDF56676.1"/>
    </source>
</evidence>
<gene>
    <name evidence="2" type="ORF">SAMN05216337_106120</name>
</gene>
<dbReference type="InterPro" id="IPR003607">
    <property type="entry name" value="HD/PDEase_dom"/>
</dbReference>
<evidence type="ECO:0000259" key="1">
    <source>
        <dbReference type="PROSITE" id="PS51831"/>
    </source>
</evidence>
<dbReference type="CDD" id="cd00077">
    <property type="entry name" value="HDc"/>
    <property type="match status" value="1"/>
</dbReference>
<proteinExistence type="predicted"/>
<accession>A0A1G7M4Y1</accession>
<feature type="domain" description="HD" evidence="1">
    <location>
        <begin position="33"/>
        <end position="137"/>
    </location>
</feature>
<reference evidence="2 3" key="1">
    <citation type="submission" date="2016-10" db="EMBL/GenBank/DDBJ databases">
        <authorList>
            <person name="de Groot N.N."/>
        </authorList>
    </citation>
    <scope>NUCLEOTIDE SEQUENCE [LARGE SCALE GENOMIC DNA]</scope>
    <source>
        <strain evidence="2 3">R5</strain>
    </source>
</reference>
<protein>
    <recommendedName>
        <fullName evidence="1">HD domain-containing protein</fullName>
    </recommendedName>
</protein>
<dbReference type="SMART" id="SM00471">
    <property type="entry name" value="HDc"/>
    <property type="match status" value="1"/>
</dbReference>
<dbReference type="Pfam" id="PF01966">
    <property type="entry name" value="HD"/>
    <property type="match status" value="1"/>
</dbReference>
<name>A0A1G7M4Y1_9BRAD</name>
<dbReference type="Gene3D" id="1.10.3210.50">
    <property type="match status" value="1"/>
</dbReference>